<feature type="region of interest" description="Disordered" evidence="1">
    <location>
        <begin position="169"/>
        <end position="205"/>
    </location>
</feature>
<dbReference type="EMBL" id="KV429085">
    <property type="protein sequence ID" value="KZT66681.1"/>
    <property type="molecule type" value="Genomic_DNA"/>
</dbReference>
<organism evidence="2 3">
    <name type="scientific">Daedalea quercina L-15889</name>
    <dbReference type="NCBI Taxonomy" id="1314783"/>
    <lineage>
        <taxon>Eukaryota</taxon>
        <taxon>Fungi</taxon>
        <taxon>Dikarya</taxon>
        <taxon>Basidiomycota</taxon>
        <taxon>Agaricomycotina</taxon>
        <taxon>Agaricomycetes</taxon>
        <taxon>Polyporales</taxon>
        <taxon>Fomitopsis</taxon>
    </lineage>
</organism>
<evidence type="ECO:0000313" key="3">
    <source>
        <dbReference type="Proteomes" id="UP000076727"/>
    </source>
</evidence>
<feature type="compositionally biased region" description="Polar residues" evidence="1">
    <location>
        <begin position="29"/>
        <end position="41"/>
    </location>
</feature>
<accession>A0A165N974</accession>
<dbReference type="AlphaFoldDB" id="A0A165N974"/>
<feature type="compositionally biased region" description="Low complexity" evidence="1">
    <location>
        <begin position="358"/>
        <end position="379"/>
    </location>
</feature>
<evidence type="ECO:0000313" key="2">
    <source>
        <dbReference type="EMBL" id="KZT66681.1"/>
    </source>
</evidence>
<dbReference type="Proteomes" id="UP000076727">
    <property type="component" value="Unassembled WGS sequence"/>
</dbReference>
<evidence type="ECO:0000256" key="1">
    <source>
        <dbReference type="SAM" id="MobiDB-lite"/>
    </source>
</evidence>
<name>A0A165N974_9APHY</name>
<reference evidence="2 3" key="1">
    <citation type="journal article" date="2016" name="Mol. Biol. Evol.">
        <title>Comparative Genomics of Early-Diverging Mushroom-Forming Fungi Provides Insights into the Origins of Lignocellulose Decay Capabilities.</title>
        <authorList>
            <person name="Nagy L.G."/>
            <person name="Riley R."/>
            <person name="Tritt A."/>
            <person name="Adam C."/>
            <person name="Daum C."/>
            <person name="Floudas D."/>
            <person name="Sun H."/>
            <person name="Yadav J.S."/>
            <person name="Pangilinan J."/>
            <person name="Larsson K.H."/>
            <person name="Matsuura K."/>
            <person name="Barry K."/>
            <person name="Labutti K."/>
            <person name="Kuo R."/>
            <person name="Ohm R.A."/>
            <person name="Bhattacharya S.S."/>
            <person name="Shirouzu T."/>
            <person name="Yoshinaga Y."/>
            <person name="Martin F.M."/>
            <person name="Grigoriev I.V."/>
            <person name="Hibbett D.S."/>
        </authorList>
    </citation>
    <scope>NUCLEOTIDE SEQUENCE [LARGE SCALE GENOMIC DNA]</scope>
    <source>
        <strain evidence="2 3">L-15889</strain>
    </source>
</reference>
<feature type="compositionally biased region" description="Polar residues" evidence="1">
    <location>
        <begin position="459"/>
        <end position="476"/>
    </location>
</feature>
<dbReference type="STRING" id="1314783.A0A165N974"/>
<feature type="region of interest" description="Disordered" evidence="1">
    <location>
        <begin position="1"/>
        <end position="42"/>
    </location>
</feature>
<feature type="compositionally biased region" description="Polar residues" evidence="1">
    <location>
        <begin position="387"/>
        <end position="430"/>
    </location>
</feature>
<feature type="region of interest" description="Disordered" evidence="1">
    <location>
        <begin position="511"/>
        <end position="532"/>
    </location>
</feature>
<sequence length="843" mass="90771">MPVIMVPIHPPSPIARSRRGNKGEGNDPHASTSTSGAQPTKTGRIEWSAKQYWVRTDRLLDFLERNPDKRRKLFGDWEQEAQQQSRSLHRQYMEVQARRNQTGAGLTDADRARGITTFKDLIHEHFPQRWEHRLDIIWGNRPSVRVTPQSSQPSQDLGTQALELFNMPHQLRSTPPPHMDDSSNRSQGVDAGGDGRDGNDHTSAGHIVQAHPQPQLMYNAHSPQVVYTQPSPLVGYVRPQSTPIVYMQPQPQVYAQQPAGGYAQQPITSAYAQQPATSVYAQQPTTSMYAQQPATGVYAQQPTTGVYAQQLATGTYAQQPATGAYTQQPATSTYAQQPATGAYAQQPTAGVYTQQPATGGYTQQPSTGGYTQQPPTGGYAQHLPTGSYAQQPPTGTYAQQSSANTYAQQPSTGSHAQQPSVDTYAQQSSPDVYAQQPAGGGSEPSNWLQDLLQDPSDGRQGSPSAGDSTSLFSDTGSHLPDNDVISLQSAQPTISSASSSITSLNKNMGSFSISPLATTSSTTARSKRTSVKRVAHTDHLVQPSVTAKRSRTSLGAVKALSTPNLGDMTKVVESKMHDELAYAHEIRLKQEERLTIEAERKKFAEQRVGLEVLERIVNRCFDHNIDPRTLCASFGMDKSHMPPQASGNVVIPLNAPPLIGDLHAASNAPPPIIRDPHVISNTPPPIVGNNGAVPPVVSDPRTGLNAPPPFVGDPRTGLNAPPPFVGDPRTGSNAPPPFIGDPRTGLNAPPPFVGNICATSNAPPPFVGDVHSSASNAPPPLVSDVRTMLNTPPSFIGNVRAMSNAPLPQVTSVMRQTLRGPSLGIRVPRQMLPSVMWWHGQKV</sequence>
<protein>
    <submittedName>
        <fullName evidence="2">Uncharacterized protein</fullName>
    </submittedName>
</protein>
<dbReference type="OrthoDB" id="2670932at2759"/>
<feature type="region of interest" description="Disordered" evidence="1">
    <location>
        <begin position="354"/>
        <end position="483"/>
    </location>
</feature>
<proteinExistence type="predicted"/>
<keyword evidence="3" id="KW-1185">Reference proteome</keyword>
<gene>
    <name evidence="2" type="ORF">DAEQUDRAFT_739820</name>
</gene>